<evidence type="ECO:0000256" key="4">
    <source>
        <dbReference type="ARBA" id="ARBA00023002"/>
    </source>
</evidence>
<dbReference type="GO" id="GO:0071949">
    <property type="term" value="F:FAD binding"/>
    <property type="evidence" value="ECO:0007669"/>
    <property type="project" value="InterPro"/>
</dbReference>
<sequence>MESTYPSQPPHVIRDGKTPHVMIVGAGLAGLLLAILLDRINVPYEIYERSEEIRPLGGVMSLNANILPAFEQLGLLDDLKEVSLPSRDFNILTGNLEKIAVFEGDDETFETIGYHIRLFSRPKLYSLLLSHVPAEKIHLKKKVTSIAHNKDGATIECSDGTTYHGDILVGADGAYSSVRQGLYKLLQDKGQLPESDTKGLSKCNICMVGTTNPLNPEKYPCLTNSTSLSYQIIGEGTPYTWSSMTVPNNQICWNAVMQLGSDVSESEKFRNSEWGPESNEAMIKEVRDFRVPTGTLGDLIDATPKEDISRVFLEDKLFETWNHGRVVLIGDACHKLLPSSGQGAVNAMQDAVILANCIYELRSVAENDVAEALHDFKEQRYPHVKDQYEASQMSAKLLYGQTFFEKILRKVVLNYMPKSIQRKSMTKDLAYRPQASFLPQAPKRGTLNVLPQKPSKRYQEEQRLAAGTPNAI</sequence>
<comment type="similarity">
    <text evidence="1">Belongs to the paxM FAD-dependent monooxygenase family.</text>
</comment>
<feature type="transmembrane region" description="Helical" evidence="5">
    <location>
        <begin position="20"/>
        <end position="37"/>
    </location>
</feature>
<evidence type="ECO:0000256" key="1">
    <source>
        <dbReference type="ARBA" id="ARBA00007992"/>
    </source>
</evidence>
<keyword evidence="5" id="KW-1133">Transmembrane helix</keyword>
<evidence type="ECO:0000256" key="2">
    <source>
        <dbReference type="ARBA" id="ARBA00022630"/>
    </source>
</evidence>
<keyword evidence="5" id="KW-0812">Transmembrane</keyword>
<dbReference type="Gene3D" id="3.50.50.60">
    <property type="entry name" value="FAD/NAD(P)-binding domain"/>
    <property type="match status" value="1"/>
</dbReference>
<name>A0A9P6MWA3_9FUNG</name>
<dbReference type="SUPFAM" id="SSF51905">
    <property type="entry name" value="FAD/NAD(P)-binding domain"/>
    <property type="match status" value="1"/>
</dbReference>
<keyword evidence="3" id="KW-0274">FAD</keyword>
<evidence type="ECO:0000256" key="3">
    <source>
        <dbReference type="ARBA" id="ARBA00022827"/>
    </source>
</evidence>
<proteinExistence type="inferred from homology"/>
<dbReference type="GO" id="GO:0004497">
    <property type="term" value="F:monooxygenase activity"/>
    <property type="evidence" value="ECO:0007669"/>
    <property type="project" value="InterPro"/>
</dbReference>
<protein>
    <recommendedName>
        <fullName evidence="6">FAD-binding domain-containing protein</fullName>
    </recommendedName>
</protein>
<dbReference type="Pfam" id="PF01494">
    <property type="entry name" value="FAD_binding_3"/>
    <property type="match status" value="2"/>
</dbReference>
<dbReference type="PRINTS" id="PR00420">
    <property type="entry name" value="RNGMNOXGNASE"/>
</dbReference>
<keyword evidence="8" id="KW-1185">Reference proteome</keyword>
<evidence type="ECO:0000313" key="8">
    <source>
        <dbReference type="Proteomes" id="UP000703661"/>
    </source>
</evidence>
<keyword evidence="5" id="KW-0472">Membrane</keyword>
<evidence type="ECO:0000256" key="5">
    <source>
        <dbReference type="SAM" id="Phobius"/>
    </source>
</evidence>
<dbReference type="PANTHER" id="PTHR47356:SF2">
    <property type="entry name" value="FAD-BINDING DOMAIN-CONTAINING PROTEIN-RELATED"/>
    <property type="match status" value="1"/>
</dbReference>
<dbReference type="OrthoDB" id="655030at2759"/>
<dbReference type="AlphaFoldDB" id="A0A9P6MWA3"/>
<dbReference type="InterPro" id="IPR002938">
    <property type="entry name" value="FAD-bd"/>
</dbReference>
<feature type="domain" description="FAD-binding" evidence="6">
    <location>
        <begin position="304"/>
        <end position="385"/>
    </location>
</feature>
<keyword evidence="4" id="KW-0560">Oxidoreductase</keyword>
<dbReference type="PANTHER" id="PTHR47356">
    <property type="entry name" value="FAD-DEPENDENT MONOOXYGENASE ASQG-RELATED"/>
    <property type="match status" value="1"/>
</dbReference>
<evidence type="ECO:0000313" key="7">
    <source>
        <dbReference type="EMBL" id="KAG0015246.1"/>
    </source>
</evidence>
<dbReference type="InterPro" id="IPR050562">
    <property type="entry name" value="FAD_mOase_fung"/>
</dbReference>
<reference evidence="7" key="1">
    <citation type="journal article" date="2020" name="Fungal Divers.">
        <title>Resolving the Mortierellaceae phylogeny through synthesis of multi-gene phylogenetics and phylogenomics.</title>
        <authorList>
            <person name="Vandepol N."/>
            <person name="Liber J."/>
            <person name="Desiro A."/>
            <person name="Na H."/>
            <person name="Kennedy M."/>
            <person name="Barry K."/>
            <person name="Grigoriev I.V."/>
            <person name="Miller A.N."/>
            <person name="O'Donnell K."/>
            <person name="Stajich J.E."/>
            <person name="Bonito G."/>
        </authorList>
    </citation>
    <scope>NUCLEOTIDE SEQUENCE</scope>
    <source>
        <strain evidence="7">NRRL 2769</strain>
    </source>
</reference>
<comment type="caution">
    <text evidence="7">The sequence shown here is derived from an EMBL/GenBank/DDBJ whole genome shotgun (WGS) entry which is preliminary data.</text>
</comment>
<organism evidence="7 8">
    <name type="scientific">Entomortierella chlamydospora</name>
    <dbReference type="NCBI Taxonomy" id="101097"/>
    <lineage>
        <taxon>Eukaryota</taxon>
        <taxon>Fungi</taxon>
        <taxon>Fungi incertae sedis</taxon>
        <taxon>Mucoromycota</taxon>
        <taxon>Mortierellomycotina</taxon>
        <taxon>Mortierellomycetes</taxon>
        <taxon>Mortierellales</taxon>
        <taxon>Mortierellaceae</taxon>
        <taxon>Entomortierella</taxon>
    </lineage>
</organism>
<keyword evidence="2" id="KW-0285">Flavoprotein</keyword>
<dbReference type="Proteomes" id="UP000703661">
    <property type="component" value="Unassembled WGS sequence"/>
</dbReference>
<feature type="domain" description="FAD-binding" evidence="6">
    <location>
        <begin position="20"/>
        <end position="182"/>
    </location>
</feature>
<evidence type="ECO:0000259" key="6">
    <source>
        <dbReference type="Pfam" id="PF01494"/>
    </source>
</evidence>
<dbReference type="InterPro" id="IPR036188">
    <property type="entry name" value="FAD/NAD-bd_sf"/>
</dbReference>
<gene>
    <name evidence="7" type="ORF">BGZ80_009960</name>
</gene>
<dbReference type="EMBL" id="JAAAID010000645">
    <property type="protein sequence ID" value="KAG0015246.1"/>
    <property type="molecule type" value="Genomic_DNA"/>
</dbReference>
<accession>A0A9P6MWA3</accession>